<dbReference type="Proteomes" id="UP001295684">
    <property type="component" value="Unassembled WGS sequence"/>
</dbReference>
<evidence type="ECO:0000313" key="3">
    <source>
        <dbReference type="Proteomes" id="UP001295684"/>
    </source>
</evidence>
<dbReference type="EMBL" id="CAMPGE010027984">
    <property type="protein sequence ID" value="CAI2385554.1"/>
    <property type="molecule type" value="Genomic_DNA"/>
</dbReference>
<feature type="compositionally biased region" description="Basic and acidic residues" evidence="1">
    <location>
        <begin position="156"/>
        <end position="169"/>
    </location>
</feature>
<name>A0AAD1Y6H3_EUPCR</name>
<feature type="compositionally biased region" description="Basic residues" evidence="1">
    <location>
        <begin position="515"/>
        <end position="524"/>
    </location>
</feature>
<feature type="region of interest" description="Disordered" evidence="1">
    <location>
        <begin position="457"/>
        <end position="524"/>
    </location>
</feature>
<sequence length="524" mass="59736">MFKDMYKSRQSQQVEKKPFKVGYKSSSKKASGSCSSSGRVGCESTPHDFFKFVQKRVFVHGRTQWDLGNYKPGFFKDRYSPITTDFIKLLQNLINEKLVISRQEFMNYSMLLYTSKKKKIDQLVKKYEGFQKGRYQPSKILKMQTSRNKIVHGVIKHNDSSKSRSKCDSKNSSLSTSKYRKSKYGVISNNTSISCKTASMTKALYPKSKKNPKNRFKICPDKKIRYEISSSSDQQRGELRSSRNKDFKKSKSISTQEVKFNIGKGRSNAKCHEEVKKASHNKFILENNKSRISKDVLLISASYDESKTFSKNFEHKKNIRDKEVDFTISPDRINTPGLKSCTVKNSMMMDQTILENKNDHSTILKSDFQALQRSDPKERSYNSISNSCSGVISKNSEMSPGNIASDRHFPKFKQNLVKEAFYKREKTATIQLSTSDKRQTLKKYLTGSACIELQRGSSKGSLKRNKGFMMSSKTSNLRGSSVRSNTSNSSKTIVKTRREKIPSTITSLKKTSSSSKKRAVLSKS</sequence>
<accession>A0AAD1Y6H3</accession>
<dbReference type="AlphaFoldDB" id="A0AAD1Y6H3"/>
<feature type="region of interest" description="Disordered" evidence="1">
    <location>
        <begin position="227"/>
        <end position="253"/>
    </location>
</feature>
<organism evidence="2 3">
    <name type="scientific">Euplotes crassus</name>
    <dbReference type="NCBI Taxonomy" id="5936"/>
    <lineage>
        <taxon>Eukaryota</taxon>
        <taxon>Sar</taxon>
        <taxon>Alveolata</taxon>
        <taxon>Ciliophora</taxon>
        <taxon>Intramacronucleata</taxon>
        <taxon>Spirotrichea</taxon>
        <taxon>Hypotrichia</taxon>
        <taxon>Euplotida</taxon>
        <taxon>Euplotidae</taxon>
        <taxon>Moneuplotes</taxon>
    </lineage>
</organism>
<proteinExistence type="predicted"/>
<keyword evidence="3" id="KW-1185">Reference proteome</keyword>
<evidence type="ECO:0000256" key="1">
    <source>
        <dbReference type="SAM" id="MobiDB-lite"/>
    </source>
</evidence>
<feature type="compositionally biased region" description="Low complexity" evidence="1">
    <location>
        <begin position="20"/>
        <end position="42"/>
    </location>
</feature>
<feature type="region of interest" description="Disordered" evidence="1">
    <location>
        <begin position="1"/>
        <end position="42"/>
    </location>
</feature>
<gene>
    <name evidence="2" type="ORF">ECRASSUSDP1_LOCUS27131</name>
</gene>
<feature type="compositionally biased region" description="Low complexity" evidence="1">
    <location>
        <begin position="502"/>
        <end position="514"/>
    </location>
</feature>
<feature type="compositionally biased region" description="Basic and acidic residues" evidence="1">
    <location>
        <begin position="235"/>
        <end position="249"/>
    </location>
</feature>
<evidence type="ECO:0000313" key="2">
    <source>
        <dbReference type="EMBL" id="CAI2385554.1"/>
    </source>
</evidence>
<protein>
    <submittedName>
        <fullName evidence="2">Uncharacterized protein</fullName>
    </submittedName>
</protein>
<feature type="compositionally biased region" description="Low complexity" evidence="1">
    <location>
        <begin position="480"/>
        <end position="490"/>
    </location>
</feature>
<feature type="region of interest" description="Disordered" evidence="1">
    <location>
        <begin position="156"/>
        <end position="175"/>
    </location>
</feature>
<comment type="caution">
    <text evidence="2">The sequence shown here is derived from an EMBL/GenBank/DDBJ whole genome shotgun (WGS) entry which is preliminary data.</text>
</comment>
<reference evidence="2" key="1">
    <citation type="submission" date="2023-07" db="EMBL/GenBank/DDBJ databases">
        <authorList>
            <consortium name="AG Swart"/>
            <person name="Singh M."/>
            <person name="Singh A."/>
            <person name="Seah K."/>
            <person name="Emmerich C."/>
        </authorList>
    </citation>
    <scope>NUCLEOTIDE SEQUENCE</scope>
    <source>
        <strain evidence="2">DP1</strain>
    </source>
</reference>